<keyword evidence="2" id="KW-0813">Transport</keyword>
<dbReference type="AlphaFoldDB" id="A0A9Q1MBY9"/>
<evidence type="ECO:0000256" key="9">
    <source>
        <dbReference type="SAM" id="Phobius"/>
    </source>
</evidence>
<keyword evidence="6 9" id="KW-1133">Transmembrane helix</keyword>
<dbReference type="GO" id="GO:0015369">
    <property type="term" value="F:calcium:proton antiporter activity"/>
    <property type="evidence" value="ECO:0007669"/>
    <property type="project" value="TreeGrafter"/>
</dbReference>
<feature type="transmembrane region" description="Helical" evidence="9">
    <location>
        <begin position="145"/>
        <end position="171"/>
    </location>
</feature>
<organism evidence="12 13">
    <name type="scientific">Anisodus acutangulus</name>
    <dbReference type="NCBI Taxonomy" id="402998"/>
    <lineage>
        <taxon>Eukaryota</taxon>
        <taxon>Viridiplantae</taxon>
        <taxon>Streptophyta</taxon>
        <taxon>Embryophyta</taxon>
        <taxon>Tracheophyta</taxon>
        <taxon>Spermatophyta</taxon>
        <taxon>Magnoliopsida</taxon>
        <taxon>eudicotyledons</taxon>
        <taxon>Gunneridae</taxon>
        <taxon>Pentapetalae</taxon>
        <taxon>asterids</taxon>
        <taxon>lamiids</taxon>
        <taxon>Solanales</taxon>
        <taxon>Solanaceae</taxon>
        <taxon>Solanoideae</taxon>
        <taxon>Hyoscyameae</taxon>
        <taxon>Anisodus</taxon>
    </lineage>
</organism>
<feature type="signal peptide" evidence="10">
    <location>
        <begin position="1"/>
        <end position="26"/>
    </location>
</feature>
<dbReference type="Pfam" id="PF01699">
    <property type="entry name" value="Na_Ca_ex"/>
    <property type="match status" value="1"/>
</dbReference>
<name>A0A9Q1MBY9_9SOLA</name>
<evidence type="ECO:0000256" key="1">
    <source>
        <dbReference type="ARBA" id="ARBA00004127"/>
    </source>
</evidence>
<dbReference type="PROSITE" id="PS00018">
    <property type="entry name" value="EF_HAND_1"/>
    <property type="match status" value="3"/>
</dbReference>
<keyword evidence="10" id="KW-0732">Signal</keyword>
<feature type="transmembrane region" description="Helical" evidence="9">
    <location>
        <begin position="629"/>
        <end position="649"/>
    </location>
</feature>
<evidence type="ECO:0000256" key="8">
    <source>
        <dbReference type="ARBA" id="ARBA00023136"/>
    </source>
</evidence>
<feature type="transmembrane region" description="Helical" evidence="9">
    <location>
        <begin position="551"/>
        <end position="571"/>
    </location>
</feature>
<dbReference type="GO" id="GO:0005509">
    <property type="term" value="F:calcium ion binding"/>
    <property type="evidence" value="ECO:0007669"/>
    <property type="project" value="InterPro"/>
</dbReference>
<feature type="domain" description="EF-hand" evidence="11">
    <location>
        <begin position="486"/>
        <end position="521"/>
    </location>
</feature>
<dbReference type="PROSITE" id="PS50222">
    <property type="entry name" value="EF_HAND_2"/>
    <property type="match status" value="4"/>
</dbReference>
<feature type="transmembrane region" description="Helical" evidence="9">
    <location>
        <begin position="655"/>
        <end position="674"/>
    </location>
</feature>
<feature type="transmembrane region" description="Helical" evidence="9">
    <location>
        <begin position="247"/>
        <end position="266"/>
    </location>
</feature>
<feature type="domain" description="EF-hand" evidence="11">
    <location>
        <begin position="355"/>
        <end position="384"/>
    </location>
</feature>
<gene>
    <name evidence="12" type="ORF">K7X08_022824</name>
</gene>
<dbReference type="InterPro" id="IPR002048">
    <property type="entry name" value="EF_hand_dom"/>
</dbReference>
<dbReference type="PANTHER" id="PTHR31503">
    <property type="entry name" value="VACUOLAR CALCIUM ION TRANSPORTER"/>
    <property type="match status" value="1"/>
</dbReference>
<dbReference type="GO" id="GO:0016020">
    <property type="term" value="C:membrane"/>
    <property type="evidence" value="ECO:0007669"/>
    <property type="project" value="InterPro"/>
</dbReference>
<keyword evidence="7" id="KW-0406">Ion transport</keyword>
<accession>A0A9Q1MBY9</accession>
<dbReference type="SMART" id="SM00054">
    <property type="entry name" value="EFh"/>
    <property type="match status" value="4"/>
</dbReference>
<keyword evidence="5" id="KW-0106">Calcium</keyword>
<dbReference type="InterPro" id="IPR004837">
    <property type="entry name" value="NaCa_Exmemb"/>
</dbReference>
<dbReference type="Proteomes" id="UP001152561">
    <property type="component" value="Unassembled WGS sequence"/>
</dbReference>
<evidence type="ECO:0000256" key="6">
    <source>
        <dbReference type="ARBA" id="ARBA00022989"/>
    </source>
</evidence>
<dbReference type="OrthoDB" id="26525at2759"/>
<keyword evidence="4 9" id="KW-0812">Transmembrane</keyword>
<dbReference type="EMBL" id="JAJAGQ010000008">
    <property type="protein sequence ID" value="KAJ8556066.1"/>
    <property type="molecule type" value="Genomic_DNA"/>
</dbReference>
<dbReference type="GO" id="GO:0006874">
    <property type="term" value="P:intracellular calcium ion homeostasis"/>
    <property type="evidence" value="ECO:0007669"/>
    <property type="project" value="TreeGrafter"/>
</dbReference>
<dbReference type="SUPFAM" id="SSF47473">
    <property type="entry name" value="EF-hand"/>
    <property type="match status" value="1"/>
</dbReference>
<comment type="caution">
    <text evidence="12">The sequence shown here is derived from an EMBL/GenBank/DDBJ whole genome shotgun (WGS) entry which is preliminary data.</text>
</comment>
<keyword evidence="13" id="KW-1185">Reference proteome</keyword>
<comment type="subcellular location">
    <subcellularLocation>
        <location evidence="1">Endomembrane system</location>
        <topology evidence="1">Multi-pass membrane protein</topology>
    </subcellularLocation>
</comment>
<keyword evidence="8 9" id="KW-0472">Membrane</keyword>
<dbReference type="InterPro" id="IPR004713">
    <property type="entry name" value="CaH_exchang"/>
</dbReference>
<reference evidence="13" key="1">
    <citation type="journal article" date="2023" name="Proc. Natl. Acad. Sci. U.S.A.">
        <title>Genomic and structural basis for evolution of tropane alkaloid biosynthesis.</title>
        <authorList>
            <person name="Wanga Y.-J."/>
            <person name="Taina T."/>
            <person name="Yua J.-Y."/>
            <person name="Lia J."/>
            <person name="Xua B."/>
            <person name="Chenc J."/>
            <person name="D'Auriad J.C."/>
            <person name="Huanga J.-P."/>
            <person name="Huanga S.-X."/>
        </authorList>
    </citation>
    <scope>NUCLEOTIDE SEQUENCE [LARGE SCALE GENOMIC DNA]</scope>
    <source>
        <strain evidence="13">cv. KIB-2019</strain>
    </source>
</reference>
<evidence type="ECO:0000256" key="4">
    <source>
        <dbReference type="ARBA" id="ARBA00022692"/>
    </source>
</evidence>
<feature type="transmembrane region" description="Helical" evidence="9">
    <location>
        <begin position="591"/>
        <end position="608"/>
    </location>
</feature>
<feature type="domain" description="EF-hand" evidence="11">
    <location>
        <begin position="446"/>
        <end position="481"/>
    </location>
</feature>
<dbReference type="PANTHER" id="PTHR31503:SF79">
    <property type="entry name" value="CALCIUM-BINDING EF-HAND PROTEIN"/>
    <property type="match status" value="1"/>
</dbReference>
<evidence type="ECO:0000256" key="3">
    <source>
        <dbReference type="ARBA" id="ARBA00022449"/>
    </source>
</evidence>
<feature type="transmembrane region" description="Helical" evidence="9">
    <location>
        <begin position="112"/>
        <end position="133"/>
    </location>
</feature>
<feature type="transmembrane region" description="Helical" evidence="9">
    <location>
        <begin position="221"/>
        <end position="241"/>
    </location>
</feature>
<evidence type="ECO:0000256" key="10">
    <source>
        <dbReference type="SAM" id="SignalP"/>
    </source>
</evidence>
<feature type="transmembrane region" description="Helical" evidence="9">
    <location>
        <begin position="681"/>
        <end position="703"/>
    </location>
</feature>
<evidence type="ECO:0000256" key="7">
    <source>
        <dbReference type="ARBA" id="ARBA00023065"/>
    </source>
</evidence>
<dbReference type="GO" id="GO:0012505">
    <property type="term" value="C:endomembrane system"/>
    <property type="evidence" value="ECO:0007669"/>
    <property type="project" value="UniProtKB-SubCell"/>
</dbReference>
<dbReference type="Pfam" id="PF13499">
    <property type="entry name" value="EF-hand_7"/>
    <property type="match status" value="2"/>
</dbReference>
<dbReference type="InterPro" id="IPR011992">
    <property type="entry name" value="EF-hand-dom_pair"/>
</dbReference>
<evidence type="ECO:0000313" key="13">
    <source>
        <dbReference type="Proteomes" id="UP001152561"/>
    </source>
</evidence>
<sequence>MGIFLKTSFASLFFLLLPLALIKVTGFRKLPYYDKTISDGVDEIQKKSSFIRLYTMDSMEKCEQMYGFLPCSKSVTGHFFLIVVYEYLLFHGECYVAMGGERIFKILGPNSVFGASAFHILGFLPEVLILLASGLLNSKEVAQEYVLTGVGLLAGSTILLLTLIWGTCVFVGSQQSTTSVTSNPNPSAGLNHMQNHLERFLSQWTGAGMVTDLETCYTARIMVLFVIPLIIILVPTILHLSATPKRIFIILSLVISIVFLLSYFFYQIFQPWIQKRRLEYIKHEHFVVDILKHVQEHTIEKLLQEDGSPNTPAIRKLFEEGDQDGDKFISVPELKQLFMKIRSRKLYQDKDYKTDEVMEEFDLDDDGMIDVDEFVKGFTRWIDETKDAMGKSYHSIRSLKYIYEILQPWLKKKREEHEMMKHILSDIFQHVESTAKGTLYTEDGKPNIDAIRKLFESIDHNKDNVISRAELRQLITNIKFGTAPLDLDEKVDRIIKQFDVSGDEMISVEEFIMGFSQYLHHSLSPESKDYIYQKNWEMAEKLLQKETDRSAIAWMKAILLLVIGIVILGLLAEPLIKSVGSFSRAINVPSFFISFILVPLATNARIAISAINEASRKKQRTNSLTLSEIYGGVFTNNMLGLTVLLSLIYFRGLAWNFSAEVLSVLLVCGIMGCVASLSTSFPVWVSAIAFLLYPFSLVLVYILDYDFFV</sequence>
<keyword evidence="3" id="KW-0050">Antiport</keyword>
<evidence type="ECO:0000256" key="5">
    <source>
        <dbReference type="ARBA" id="ARBA00022837"/>
    </source>
</evidence>
<dbReference type="CDD" id="cd00051">
    <property type="entry name" value="EFh"/>
    <property type="match status" value="1"/>
</dbReference>
<evidence type="ECO:0000313" key="12">
    <source>
        <dbReference type="EMBL" id="KAJ8556066.1"/>
    </source>
</evidence>
<protein>
    <recommendedName>
        <fullName evidence="11">EF-hand domain-containing protein</fullName>
    </recommendedName>
</protein>
<proteinExistence type="predicted"/>
<evidence type="ECO:0000256" key="2">
    <source>
        <dbReference type="ARBA" id="ARBA00022448"/>
    </source>
</evidence>
<feature type="chain" id="PRO_5040157277" description="EF-hand domain-containing protein" evidence="10">
    <location>
        <begin position="27"/>
        <end position="709"/>
    </location>
</feature>
<feature type="domain" description="EF-hand" evidence="11">
    <location>
        <begin position="309"/>
        <end position="344"/>
    </location>
</feature>
<dbReference type="Gene3D" id="1.10.238.10">
    <property type="entry name" value="EF-hand"/>
    <property type="match status" value="2"/>
</dbReference>
<evidence type="ECO:0000259" key="11">
    <source>
        <dbReference type="PROSITE" id="PS50222"/>
    </source>
</evidence>
<dbReference type="InterPro" id="IPR018247">
    <property type="entry name" value="EF_Hand_1_Ca_BS"/>
</dbReference>